<dbReference type="eggNOG" id="ENOG502R3UK">
    <property type="taxonomic scope" value="Eukaryota"/>
</dbReference>
<dbReference type="Pfam" id="PF07716">
    <property type="entry name" value="bZIP_2"/>
    <property type="match status" value="1"/>
</dbReference>
<dbReference type="InterPro" id="IPR046347">
    <property type="entry name" value="bZIP_sf"/>
</dbReference>
<accession>A0A0D3G9C5</accession>
<dbReference type="InterPro" id="IPR004827">
    <property type="entry name" value="bZIP"/>
</dbReference>
<dbReference type="PANTHER" id="PTHR23334:SF71">
    <property type="entry name" value="OS11G0139500 PROTEIN"/>
    <property type="match status" value="1"/>
</dbReference>
<evidence type="ECO:0000313" key="5">
    <source>
        <dbReference type="EnsemblPlants" id="OBART05G21450.1"/>
    </source>
</evidence>
<dbReference type="Proteomes" id="UP000026960">
    <property type="component" value="Chromosome 5"/>
</dbReference>
<dbReference type="SMR" id="A0A0D3G9C5"/>
<dbReference type="SMART" id="SM00338">
    <property type="entry name" value="BRLZ"/>
    <property type="match status" value="1"/>
</dbReference>
<proteinExistence type="predicted"/>
<dbReference type="Gramene" id="OBART05G21450.1">
    <property type="protein sequence ID" value="OBART05G21450.1"/>
    <property type="gene ID" value="OBART05G21450"/>
</dbReference>
<dbReference type="EnsemblPlants" id="OBART05G21450.1">
    <property type="protein sequence ID" value="OBART05G21450.1"/>
    <property type="gene ID" value="OBART05G21450"/>
</dbReference>
<keyword evidence="1" id="KW-0805">Transcription regulation</keyword>
<reference evidence="5" key="1">
    <citation type="journal article" date="2009" name="Rice">
        <title>De Novo Next Generation Sequencing of Plant Genomes.</title>
        <authorList>
            <person name="Rounsley S."/>
            <person name="Marri P.R."/>
            <person name="Yu Y."/>
            <person name="He R."/>
            <person name="Sisneros N."/>
            <person name="Goicoechea J.L."/>
            <person name="Lee S.J."/>
            <person name="Angelova A."/>
            <person name="Kudrna D."/>
            <person name="Luo M."/>
            <person name="Affourtit J."/>
            <person name="Desany B."/>
            <person name="Knight J."/>
            <person name="Niazi F."/>
            <person name="Egholm M."/>
            <person name="Wing R.A."/>
        </authorList>
    </citation>
    <scope>NUCLEOTIDE SEQUENCE [LARGE SCALE GENOMIC DNA]</scope>
    <source>
        <strain evidence="5">cv. IRGC 105608</strain>
    </source>
</reference>
<keyword evidence="6" id="KW-1185">Reference proteome</keyword>
<sequence length="224" mass="24585">MDDVPSQLLFSHPEVPDSFDDFLNNITTCTHTHTCNPPGPSATMHTHTCLHTHTQVFASGSGEDDIKEDLTKTRRPLGNREAVRKYREKKKAHAAFLEEEVKKLRAANQQLLKRLQGHAALEAEVIRLRSILLDVRGKIDMEIGTFPYQKPCSVGSVACTDPGMCFNGNSEIGGVWEECSRPVGADRMIDKDGSMSQEIDIPGPVHSISMDVVGSLVTSASLSE</sequence>
<dbReference type="GO" id="GO:0006351">
    <property type="term" value="P:DNA-templated transcription"/>
    <property type="evidence" value="ECO:0007669"/>
    <property type="project" value="InterPro"/>
</dbReference>
<dbReference type="SUPFAM" id="SSF57959">
    <property type="entry name" value="Leucine zipper domain"/>
    <property type="match status" value="1"/>
</dbReference>
<reference evidence="5" key="2">
    <citation type="submission" date="2015-03" db="UniProtKB">
        <authorList>
            <consortium name="EnsemblPlants"/>
        </authorList>
    </citation>
    <scope>IDENTIFICATION</scope>
</reference>
<protein>
    <recommendedName>
        <fullName evidence="4">BZIP domain-containing protein</fullName>
    </recommendedName>
</protein>
<name>A0A0D3G9C5_9ORYZ</name>
<organism evidence="5">
    <name type="scientific">Oryza barthii</name>
    <dbReference type="NCBI Taxonomy" id="65489"/>
    <lineage>
        <taxon>Eukaryota</taxon>
        <taxon>Viridiplantae</taxon>
        <taxon>Streptophyta</taxon>
        <taxon>Embryophyta</taxon>
        <taxon>Tracheophyta</taxon>
        <taxon>Spermatophyta</taxon>
        <taxon>Magnoliopsida</taxon>
        <taxon>Liliopsida</taxon>
        <taxon>Poales</taxon>
        <taxon>Poaceae</taxon>
        <taxon>BOP clade</taxon>
        <taxon>Oryzoideae</taxon>
        <taxon>Oryzeae</taxon>
        <taxon>Oryzinae</taxon>
        <taxon>Oryza</taxon>
    </lineage>
</organism>
<dbReference type="GO" id="GO:0000981">
    <property type="term" value="F:DNA-binding transcription factor activity, RNA polymerase II-specific"/>
    <property type="evidence" value="ECO:0007669"/>
    <property type="project" value="TreeGrafter"/>
</dbReference>
<dbReference type="PaxDb" id="65489-OBART05G21450.1"/>
<evidence type="ECO:0000256" key="3">
    <source>
        <dbReference type="SAM" id="Coils"/>
    </source>
</evidence>
<dbReference type="HOGENOM" id="CLU_065260_2_0_1"/>
<feature type="coiled-coil region" evidence="3">
    <location>
        <begin position="87"/>
        <end position="114"/>
    </location>
</feature>
<evidence type="ECO:0000313" key="6">
    <source>
        <dbReference type="Proteomes" id="UP000026960"/>
    </source>
</evidence>
<keyword evidence="2" id="KW-0804">Transcription</keyword>
<dbReference type="PROSITE" id="PS50217">
    <property type="entry name" value="BZIP"/>
    <property type="match status" value="1"/>
</dbReference>
<feature type="domain" description="BZIP" evidence="4">
    <location>
        <begin position="69"/>
        <end position="116"/>
    </location>
</feature>
<dbReference type="GO" id="GO:0000978">
    <property type="term" value="F:RNA polymerase II cis-regulatory region sequence-specific DNA binding"/>
    <property type="evidence" value="ECO:0007669"/>
    <property type="project" value="TreeGrafter"/>
</dbReference>
<dbReference type="PANTHER" id="PTHR23334">
    <property type="entry name" value="CCAAT/ENHANCER BINDING PROTEIN"/>
    <property type="match status" value="1"/>
</dbReference>
<evidence type="ECO:0000256" key="2">
    <source>
        <dbReference type="ARBA" id="ARBA00023163"/>
    </source>
</evidence>
<dbReference type="CDD" id="cd14686">
    <property type="entry name" value="bZIP"/>
    <property type="match status" value="1"/>
</dbReference>
<dbReference type="AlphaFoldDB" id="A0A0D3G9C5"/>
<evidence type="ECO:0000259" key="4">
    <source>
        <dbReference type="PROSITE" id="PS50217"/>
    </source>
</evidence>
<dbReference type="Gene3D" id="1.20.5.170">
    <property type="match status" value="1"/>
</dbReference>
<keyword evidence="3" id="KW-0175">Coiled coil</keyword>
<evidence type="ECO:0000256" key="1">
    <source>
        <dbReference type="ARBA" id="ARBA00023015"/>
    </source>
</evidence>
<dbReference type="InterPro" id="IPR031106">
    <property type="entry name" value="C/EBP"/>
</dbReference>